<dbReference type="WBParaSite" id="maker-uti_cns_0005772-snap-gene-0.6-mRNA-1">
    <property type="protein sequence ID" value="maker-uti_cns_0005772-snap-gene-0.6-mRNA-1"/>
    <property type="gene ID" value="maker-uti_cns_0005772-snap-gene-0.6"/>
</dbReference>
<evidence type="ECO:0000256" key="3">
    <source>
        <dbReference type="ARBA" id="ARBA00022692"/>
    </source>
</evidence>
<feature type="transmembrane region" description="Helical" evidence="9">
    <location>
        <begin position="20"/>
        <end position="39"/>
    </location>
</feature>
<evidence type="ECO:0000313" key="11">
    <source>
        <dbReference type="Proteomes" id="UP000095280"/>
    </source>
</evidence>
<evidence type="ECO:0000256" key="9">
    <source>
        <dbReference type="SAM" id="Phobius"/>
    </source>
</evidence>
<feature type="transmembrane region" description="Helical" evidence="9">
    <location>
        <begin position="51"/>
        <end position="75"/>
    </location>
</feature>
<dbReference type="CDD" id="cd00637">
    <property type="entry name" value="7tm_classA_rhodopsin-like"/>
    <property type="match status" value="1"/>
</dbReference>
<dbReference type="GO" id="GO:0008528">
    <property type="term" value="F:G protein-coupled peptide receptor activity"/>
    <property type="evidence" value="ECO:0007669"/>
    <property type="project" value="TreeGrafter"/>
</dbReference>
<evidence type="ECO:0000256" key="4">
    <source>
        <dbReference type="ARBA" id="ARBA00022989"/>
    </source>
</evidence>
<sequence>MNFGVWPCRMYRFLAGLASIHAYNSFLLVAADRCLAVYFPFKFINVSSNTAIRLSLATLLVSLLSALPFVVMMGYVTVPEQKLVFCWLTVNSGAFQLYDALYVKGIAQMLLIFLINLALLIKMAQVTRQHNRLVNGGANQSNIMPKQLETEEMKATIMIVLLSVLVLICAVPAASLGLINYITVYISHNASNGQLQLMWNWLDISLFLVFLEQSTKWIVYLAQSRTFRRKMMIYLRYRRRS</sequence>
<evidence type="ECO:0000256" key="1">
    <source>
        <dbReference type="ARBA" id="ARBA00004651"/>
    </source>
</evidence>
<dbReference type="GO" id="GO:0005886">
    <property type="term" value="C:plasma membrane"/>
    <property type="evidence" value="ECO:0007669"/>
    <property type="project" value="UniProtKB-SubCell"/>
</dbReference>
<dbReference type="AlphaFoldDB" id="A0A1I8HE79"/>
<keyword evidence="3 9" id="KW-0812">Transmembrane</keyword>
<dbReference type="Gene3D" id="1.20.1070.10">
    <property type="entry name" value="Rhodopsin 7-helix transmembrane proteins"/>
    <property type="match status" value="1"/>
</dbReference>
<dbReference type="PROSITE" id="PS50262">
    <property type="entry name" value="G_PROTEIN_RECEP_F1_2"/>
    <property type="match status" value="1"/>
</dbReference>
<dbReference type="Proteomes" id="UP000095280">
    <property type="component" value="Unplaced"/>
</dbReference>
<keyword evidence="5" id="KW-0297">G-protein coupled receptor</keyword>
<dbReference type="SUPFAM" id="SSF81321">
    <property type="entry name" value="Family A G protein-coupled receptor-like"/>
    <property type="match status" value="1"/>
</dbReference>
<evidence type="ECO:0000259" key="10">
    <source>
        <dbReference type="PROSITE" id="PS50262"/>
    </source>
</evidence>
<feature type="transmembrane region" description="Helical" evidence="9">
    <location>
        <begin position="199"/>
        <end position="222"/>
    </location>
</feature>
<dbReference type="InterPro" id="IPR017452">
    <property type="entry name" value="GPCR_Rhodpsn_7TM"/>
</dbReference>
<reference evidence="12" key="1">
    <citation type="submission" date="2016-11" db="UniProtKB">
        <authorList>
            <consortium name="WormBaseParasite"/>
        </authorList>
    </citation>
    <scope>IDENTIFICATION</scope>
</reference>
<proteinExistence type="predicted"/>
<evidence type="ECO:0000313" key="12">
    <source>
        <dbReference type="WBParaSite" id="maker-uti_cns_0005772-snap-gene-0.6-mRNA-1"/>
    </source>
</evidence>
<comment type="subcellular location">
    <subcellularLocation>
        <location evidence="1">Cell membrane</location>
        <topology evidence="1">Multi-pass membrane protein</topology>
    </subcellularLocation>
</comment>
<keyword evidence="2" id="KW-1003">Cell membrane</keyword>
<name>A0A1I8HE79_9PLAT</name>
<organism evidence="11 12">
    <name type="scientific">Macrostomum lignano</name>
    <dbReference type="NCBI Taxonomy" id="282301"/>
    <lineage>
        <taxon>Eukaryota</taxon>
        <taxon>Metazoa</taxon>
        <taxon>Spiralia</taxon>
        <taxon>Lophotrochozoa</taxon>
        <taxon>Platyhelminthes</taxon>
        <taxon>Rhabditophora</taxon>
        <taxon>Macrostomorpha</taxon>
        <taxon>Macrostomida</taxon>
        <taxon>Macrostomidae</taxon>
        <taxon>Macrostomum</taxon>
    </lineage>
</organism>
<feature type="transmembrane region" description="Helical" evidence="9">
    <location>
        <begin position="101"/>
        <end position="121"/>
    </location>
</feature>
<keyword evidence="7" id="KW-0675">Receptor</keyword>
<dbReference type="PANTHER" id="PTHR24230">
    <property type="entry name" value="G-PROTEIN COUPLED RECEPTOR"/>
    <property type="match status" value="1"/>
</dbReference>
<protein>
    <submittedName>
        <fullName evidence="12">G_PROTEIN_RECEP_F1_2 domain-containing protein</fullName>
    </submittedName>
</protein>
<feature type="domain" description="G-protein coupled receptors family 1 profile" evidence="10">
    <location>
        <begin position="1"/>
        <end position="220"/>
    </location>
</feature>
<keyword evidence="11" id="KW-1185">Reference proteome</keyword>
<keyword evidence="6 9" id="KW-0472">Membrane</keyword>
<evidence type="ECO:0000256" key="5">
    <source>
        <dbReference type="ARBA" id="ARBA00023040"/>
    </source>
</evidence>
<evidence type="ECO:0000256" key="2">
    <source>
        <dbReference type="ARBA" id="ARBA00022475"/>
    </source>
</evidence>
<dbReference type="GO" id="GO:0007218">
    <property type="term" value="P:neuropeptide signaling pathway"/>
    <property type="evidence" value="ECO:0007669"/>
    <property type="project" value="TreeGrafter"/>
</dbReference>
<evidence type="ECO:0000256" key="8">
    <source>
        <dbReference type="ARBA" id="ARBA00023224"/>
    </source>
</evidence>
<keyword evidence="8" id="KW-0807">Transducer</keyword>
<keyword evidence="4 9" id="KW-1133">Transmembrane helix</keyword>
<dbReference type="PANTHER" id="PTHR24230:SF75">
    <property type="entry name" value="RELAXIN FAMILY PEPTIDE RECEPTOR 3"/>
    <property type="match status" value="1"/>
</dbReference>
<feature type="transmembrane region" description="Helical" evidence="9">
    <location>
        <begin position="155"/>
        <end position="179"/>
    </location>
</feature>
<evidence type="ECO:0000256" key="6">
    <source>
        <dbReference type="ARBA" id="ARBA00023136"/>
    </source>
</evidence>
<accession>A0A1I8HE79</accession>
<evidence type="ECO:0000256" key="7">
    <source>
        <dbReference type="ARBA" id="ARBA00023170"/>
    </source>
</evidence>